<protein>
    <submittedName>
        <fullName evidence="9">MFS transporter</fullName>
    </submittedName>
</protein>
<feature type="transmembrane region" description="Helical" evidence="7">
    <location>
        <begin position="62"/>
        <end position="82"/>
    </location>
</feature>
<evidence type="ECO:0000256" key="4">
    <source>
        <dbReference type="ARBA" id="ARBA00022692"/>
    </source>
</evidence>
<evidence type="ECO:0000256" key="2">
    <source>
        <dbReference type="ARBA" id="ARBA00022448"/>
    </source>
</evidence>
<dbReference type="Gene3D" id="1.20.1250.20">
    <property type="entry name" value="MFS general substrate transporter like domains"/>
    <property type="match status" value="1"/>
</dbReference>
<dbReference type="InterPro" id="IPR036259">
    <property type="entry name" value="MFS_trans_sf"/>
</dbReference>
<feature type="transmembrane region" description="Helical" evidence="7">
    <location>
        <begin position="362"/>
        <end position="385"/>
    </location>
</feature>
<dbReference type="SUPFAM" id="SSF103473">
    <property type="entry name" value="MFS general substrate transporter"/>
    <property type="match status" value="1"/>
</dbReference>
<evidence type="ECO:0000259" key="8">
    <source>
        <dbReference type="PROSITE" id="PS50850"/>
    </source>
</evidence>
<feature type="transmembrane region" description="Helical" evidence="7">
    <location>
        <begin position="328"/>
        <end position="350"/>
    </location>
</feature>
<dbReference type="EMBL" id="DTPE01000092">
    <property type="protein sequence ID" value="HGE74923.1"/>
    <property type="molecule type" value="Genomic_DNA"/>
</dbReference>
<feature type="transmembrane region" description="Helical" evidence="7">
    <location>
        <begin position="237"/>
        <end position="260"/>
    </location>
</feature>
<dbReference type="PANTHER" id="PTHR43266:SF2">
    <property type="entry name" value="MAJOR FACILITATOR SUPERFAMILY (MFS) PROFILE DOMAIN-CONTAINING PROTEIN"/>
    <property type="match status" value="1"/>
</dbReference>
<gene>
    <name evidence="9" type="ORF">ENX73_02215</name>
</gene>
<dbReference type="InterPro" id="IPR011701">
    <property type="entry name" value="MFS"/>
</dbReference>
<sequence length="417" mass="46508">MNFYGQVKIMDENSAEQKFRLFNKDFVLLWAGQIVSSMGNSIQYIAVMWWIMNHFSNKESGIVMGLMFTFSVIPMAIIGPFAGVLNDRMSRKSIVILSDFLRGLLILWMAYLAYTNTLTALLIYLISALMGIGGAFFNPAIQSTIPNMVPDKHLTRANSLYQTGMQFTQIIGPAIGGLLVGFFGPFFVFMLNGFSFIVSAGTEIFINFRQNIANGENRNSFFTDFKEGFKFLYNQKLLFWAMIIVSVLNFAFSPLDILIAKQIKEIYHLGALELGYTVSAFAIGMMVGSVFLSLIPEIKVKHNFIIIGAIISGTLFAIFGFAPNLMTFLVIAFLIGLALAFVNVLFQVIIQRLVPDEKRGRVFSVMLTFETMLQPISLSVIGIMSSILSNAIIFMTLGTIIVIFSSLFYLVPGVKEV</sequence>
<dbReference type="InterPro" id="IPR020846">
    <property type="entry name" value="MFS_dom"/>
</dbReference>
<dbReference type="PRINTS" id="PR01988">
    <property type="entry name" value="EXPORTERBACE"/>
</dbReference>
<dbReference type="GO" id="GO:0005886">
    <property type="term" value="C:plasma membrane"/>
    <property type="evidence" value="ECO:0007669"/>
    <property type="project" value="UniProtKB-SubCell"/>
</dbReference>
<name>A0A7V3RDZ1_9BACT</name>
<evidence type="ECO:0000256" key="7">
    <source>
        <dbReference type="SAM" id="Phobius"/>
    </source>
</evidence>
<proteinExistence type="predicted"/>
<dbReference type="Pfam" id="PF07690">
    <property type="entry name" value="MFS_1"/>
    <property type="match status" value="1"/>
</dbReference>
<organism evidence="9">
    <name type="scientific">Mesoaciditoga lauensis</name>
    <dbReference type="NCBI Taxonomy" id="1495039"/>
    <lineage>
        <taxon>Bacteria</taxon>
        <taxon>Thermotogati</taxon>
        <taxon>Thermotogota</taxon>
        <taxon>Thermotogae</taxon>
        <taxon>Mesoaciditogales</taxon>
        <taxon>Mesoaciditogaceae</taxon>
        <taxon>Mesoaciditoga</taxon>
    </lineage>
</organism>
<keyword evidence="4 7" id="KW-0812">Transmembrane</keyword>
<comment type="subcellular location">
    <subcellularLocation>
        <location evidence="1">Cell membrane</location>
        <topology evidence="1">Multi-pass membrane protein</topology>
    </subcellularLocation>
</comment>
<feature type="transmembrane region" description="Helical" evidence="7">
    <location>
        <begin position="266"/>
        <end position="292"/>
    </location>
</feature>
<accession>A0A7V3RDZ1</accession>
<dbReference type="InterPro" id="IPR022324">
    <property type="entry name" value="Bacilysin_exporter_BacE_put"/>
</dbReference>
<evidence type="ECO:0000256" key="1">
    <source>
        <dbReference type="ARBA" id="ARBA00004651"/>
    </source>
</evidence>
<feature type="transmembrane region" description="Helical" evidence="7">
    <location>
        <begin position="27"/>
        <end position="50"/>
    </location>
</feature>
<evidence type="ECO:0000256" key="5">
    <source>
        <dbReference type="ARBA" id="ARBA00022989"/>
    </source>
</evidence>
<keyword evidence="6 7" id="KW-0472">Membrane</keyword>
<dbReference type="PROSITE" id="PS50850">
    <property type="entry name" value="MFS"/>
    <property type="match status" value="1"/>
</dbReference>
<dbReference type="PANTHER" id="PTHR43266">
    <property type="entry name" value="MACROLIDE-EFFLUX PROTEIN"/>
    <property type="match status" value="1"/>
</dbReference>
<reference evidence="9" key="1">
    <citation type="journal article" date="2020" name="mSystems">
        <title>Genome- and Community-Level Interaction Insights into Carbon Utilization and Element Cycling Functions of Hydrothermarchaeota in Hydrothermal Sediment.</title>
        <authorList>
            <person name="Zhou Z."/>
            <person name="Liu Y."/>
            <person name="Xu W."/>
            <person name="Pan J."/>
            <person name="Luo Z.H."/>
            <person name="Li M."/>
        </authorList>
    </citation>
    <scope>NUCLEOTIDE SEQUENCE [LARGE SCALE GENOMIC DNA]</scope>
    <source>
        <strain evidence="9">SpSt-966</strain>
    </source>
</reference>
<feature type="transmembrane region" description="Helical" evidence="7">
    <location>
        <begin position="304"/>
        <end position="322"/>
    </location>
</feature>
<keyword evidence="2" id="KW-0813">Transport</keyword>
<keyword evidence="3" id="KW-1003">Cell membrane</keyword>
<comment type="caution">
    <text evidence="9">The sequence shown here is derived from an EMBL/GenBank/DDBJ whole genome shotgun (WGS) entry which is preliminary data.</text>
</comment>
<dbReference type="GO" id="GO:0022857">
    <property type="term" value="F:transmembrane transporter activity"/>
    <property type="evidence" value="ECO:0007669"/>
    <property type="project" value="InterPro"/>
</dbReference>
<evidence type="ECO:0000256" key="3">
    <source>
        <dbReference type="ARBA" id="ARBA00022475"/>
    </source>
</evidence>
<feature type="transmembrane region" description="Helical" evidence="7">
    <location>
        <begin position="391"/>
        <end position="411"/>
    </location>
</feature>
<evidence type="ECO:0000313" key="9">
    <source>
        <dbReference type="EMBL" id="HGE74923.1"/>
    </source>
</evidence>
<dbReference type="AlphaFoldDB" id="A0A7V3RDZ1"/>
<evidence type="ECO:0000256" key="6">
    <source>
        <dbReference type="ARBA" id="ARBA00023136"/>
    </source>
</evidence>
<dbReference type="CDD" id="cd06173">
    <property type="entry name" value="MFS_MefA_like"/>
    <property type="match status" value="1"/>
</dbReference>
<feature type="domain" description="Major facilitator superfamily (MFS) profile" evidence="8">
    <location>
        <begin position="25"/>
        <end position="416"/>
    </location>
</feature>
<keyword evidence="5 7" id="KW-1133">Transmembrane helix</keyword>